<feature type="non-terminal residue" evidence="3">
    <location>
        <position position="82"/>
    </location>
</feature>
<sequence length="82" mass="8484">MITVLAGGVGAARLLRGLVRVVDPVEMVVVANTGDDLVLHGLHVSPDLDTITYTLAGAGNPETGWGLAGETWQAMASLDHYG</sequence>
<organism evidence="3">
    <name type="scientific">marine metagenome</name>
    <dbReference type="NCBI Taxonomy" id="408172"/>
    <lineage>
        <taxon>unclassified sequences</taxon>
        <taxon>metagenomes</taxon>
        <taxon>ecological metagenomes</taxon>
    </lineage>
</organism>
<evidence type="ECO:0000256" key="1">
    <source>
        <dbReference type="ARBA" id="ARBA00022679"/>
    </source>
</evidence>
<dbReference type="AlphaFoldDB" id="A0A382VTR1"/>
<dbReference type="InterPro" id="IPR002882">
    <property type="entry name" value="CofD"/>
</dbReference>
<proteinExistence type="predicted"/>
<reference evidence="3" key="1">
    <citation type="submission" date="2018-05" db="EMBL/GenBank/DDBJ databases">
        <authorList>
            <person name="Lanie J.A."/>
            <person name="Ng W.-L."/>
            <person name="Kazmierczak K.M."/>
            <person name="Andrzejewski T.M."/>
            <person name="Davidsen T.M."/>
            <person name="Wayne K.J."/>
            <person name="Tettelin H."/>
            <person name="Glass J.I."/>
            <person name="Rusch D."/>
            <person name="Podicherti R."/>
            <person name="Tsui H.-C.T."/>
            <person name="Winkler M.E."/>
        </authorList>
    </citation>
    <scope>NUCLEOTIDE SEQUENCE</scope>
</reference>
<gene>
    <name evidence="3" type="ORF">METZ01_LOCUS402747</name>
</gene>
<evidence type="ECO:0008006" key="4">
    <source>
        <dbReference type="Google" id="ProtNLM"/>
    </source>
</evidence>
<keyword evidence="2" id="KW-0460">Magnesium</keyword>
<dbReference type="Pfam" id="PF01933">
    <property type="entry name" value="CofD"/>
    <property type="match status" value="1"/>
</dbReference>
<dbReference type="PANTHER" id="PTHR43007">
    <property type="entry name" value="2-PHOSPHO-L-LACTATE TRANSFERASE"/>
    <property type="match status" value="1"/>
</dbReference>
<name>A0A382VTR1_9ZZZZ</name>
<dbReference type="GO" id="GO:0000287">
    <property type="term" value="F:magnesium ion binding"/>
    <property type="evidence" value="ECO:0007669"/>
    <property type="project" value="InterPro"/>
</dbReference>
<dbReference type="Gene3D" id="1.10.8.240">
    <property type="entry name" value="CofD-like domain"/>
    <property type="match status" value="1"/>
</dbReference>
<dbReference type="InterPro" id="IPR038136">
    <property type="entry name" value="CofD-like_dom_sf"/>
</dbReference>
<dbReference type="InterPro" id="IPR010115">
    <property type="entry name" value="FbiA/CofD"/>
</dbReference>
<dbReference type="PANTHER" id="PTHR43007:SF1">
    <property type="entry name" value="2-PHOSPHO-L-LACTATE TRANSFERASE"/>
    <property type="match status" value="1"/>
</dbReference>
<evidence type="ECO:0000256" key="2">
    <source>
        <dbReference type="ARBA" id="ARBA00022842"/>
    </source>
</evidence>
<evidence type="ECO:0000313" key="3">
    <source>
        <dbReference type="EMBL" id="SVD49893.1"/>
    </source>
</evidence>
<dbReference type="SUPFAM" id="SSF142338">
    <property type="entry name" value="CofD-like"/>
    <property type="match status" value="1"/>
</dbReference>
<keyword evidence="1" id="KW-0808">Transferase</keyword>
<dbReference type="GO" id="GO:0043743">
    <property type="term" value="F:LPPG:FO 2-phospho-L-lactate transferase activity"/>
    <property type="evidence" value="ECO:0007669"/>
    <property type="project" value="InterPro"/>
</dbReference>
<accession>A0A382VTR1</accession>
<protein>
    <recommendedName>
        <fullName evidence="4">2-phospho-L-lactate transferase</fullName>
    </recommendedName>
</protein>
<dbReference type="EMBL" id="UINC01154544">
    <property type="protein sequence ID" value="SVD49893.1"/>
    <property type="molecule type" value="Genomic_DNA"/>
</dbReference>